<keyword evidence="1" id="KW-0812">Transmembrane</keyword>
<feature type="transmembrane region" description="Helical" evidence="1">
    <location>
        <begin position="545"/>
        <end position="565"/>
    </location>
</feature>
<feature type="transmembrane region" description="Helical" evidence="1">
    <location>
        <begin position="95"/>
        <end position="116"/>
    </location>
</feature>
<evidence type="ECO:0000313" key="2">
    <source>
        <dbReference type="EMBL" id="UGO57091.1"/>
    </source>
</evidence>
<proteinExistence type="predicted"/>
<evidence type="ECO:0000256" key="1">
    <source>
        <dbReference type="SAM" id="Phobius"/>
    </source>
</evidence>
<protein>
    <submittedName>
        <fullName evidence="2">Glycoprotein</fullName>
    </submittedName>
</protein>
<keyword evidence="1" id="KW-1133">Transmembrane helix</keyword>
<organism evidence="2">
    <name type="scientific">Pyongtaek Culex Bunyavirus</name>
    <dbReference type="NCBI Taxonomy" id="2902615"/>
    <lineage>
        <taxon>Viruses</taxon>
        <taxon>Riboviria</taxon>
        <taxon>Orthornavirae</taxon>
        <taxon>Negarnaviricota</taxon>
        <taxon>Polyploviricotina</taxon>
        <taxon>Ellioviricetes</taxon>
        <taxon>Bunyavirales</taxon>
    </lineage>
</organism>
<reference evidence="2" key="1">
    <citation type="journal article" date="2021" name="Mol. Ecol.">
        <title>Metagenomic analysis reveals Culex mosquito virome diversity and Japanese encephalitis genotype V in the Republic of Korea.</title>
        <authorList>
            <person name="Sanborn M.A."/>
            <person name="Wuertz K.M."/>
            <person name="Kim H.C."/>
            <person name="Yang Y."/>
            <person name="Li T."/>
            <person name="Pollett S.D."/>
            <person name="Jarman R.G."/>
            <person name="Berry I.M."/>
            <person name="Klein T.A."/>
            <person name="Hang J."/>
        </authorList>
    </citation>
    <scope>NUCLEOTIDE SEQUENCE</scope>
    <source>
        <strain evidence="2">A18.3210</strain>
    </source>
</reference>
<accession>A0A8K1U1U4</accession>
<dbReference type="EMBL" id="MT568528">
    <property type="protein sequence ID" value="UGO57091.1"/>
    <property type="molecule type" value="Genomic_RNA"/>
</dbReference>
<name>A0A8K1U1U4_9VIRU</name>
<sequence length="567" mass="62628">MGCNVVLWIWALMVVTSSSSFATRESCGVSMSNGVLSSNCSGVFTVRTVAEIELHTCGLPVEKVYKYPVEVFKGDCKDILLDHSFEEGGSREVCYLVMIPVLSILSMTLFGLVMFYRFRVVFNIGKSDDVELGKAFITVRREHSCRELSWRLIFLALFCCKSVNSVCVPLLHAHEGSIHSLYSFNLREGDSACFNSGVVRHTENVEVMELTYLYNTSSWDPYVWSKQACGYGDCGSGKECALYGTHGKLIREEEKVFMKYCSAFDVRDLSCFWKWGCWLGTTEILTKNHEKLEVFQIGASRTNDDYIIDGLEDCEVAQENLDPVVAGLLSLVVRSDGAAWLCPDFSQAKKPIAGKIGDIQWLANEPLFDFTAFKCEFTHGSSSGDCDVEEAAIPKLLSNCQSIPGPTSLGIATYEDKELKIRGNSGRRFTIRCPSKTRPIVVNQDCHSMVVSLHGVKSEGRSLFLSVKASSVNSSSVLVLNSTCGDDPIVVPCDGQLNVFKVTTPNMADCYPGLGSVLDNTRELVTDGWVWELSDHTDITAGTHMSISATVLAVFIVVIIVLLLLRR</sequence>
<keyword evidence="1" id="KW-0472">Membrane</keyword>